<name>A0A249N0W5_SPHXE</name>
<reference evidence="2 3" key="1">
    <citation type="submission" date="2017-08" db="EMBL/GenBank/DDBJ databases">
        <title>Whole Genome Sequence of Sphingobium hydrophobicum C1: Insights into Adaption to the Electronic-waste Contaminated Sediment.</title>
        <authorList>
            <person name="Song D."/>
            <person name="Chen X."/>
            <person name="Xu M."/>
        </authorList>
    </citation>
    <scope>NUCLEOTIDE SEQUENCE [LARGE SCALE GENOMIC DNA]</scope>
    <source>
        <strain evidence="2 3">C1</strain>
        <plasmid evidence="2 3">p4</plasmid>
    </source>
</reference>
<protein>
    <submittedName>
        <fullName evidence="2">Uncharacterized protein</fullName>
    </submittedName>
</protein>
<dbReference type="EMBL" id="CP022750">
    <property type="protein sequence ID" value="ASY47064.1"/>
    <property type="molecule type" value="Genomic_DNA"/>
</dbReference>
<sequence length="90" mass="8797">MDELDRALARLAGAPAPAALDGIETRVLARIGSRPVVRQAGIGLGVVTAAALAIGIVGAELPVAARPTVSLAPLGGASPLAPSSLLLGEQ</sequence>
<dbReference type="AlphaFoldDB" id="A0A249N0W5"/>
<keyword evidence="1" id="KW-0812">Transmembrane</keyword>
<dbReference type="RefSeq" id="WP_019368249.1">
    <property type="nucleotide sequence ID" value="NZ_CP022750.1"/>
</dbReference>
<evidence type="ECO:0000313" key="2">
    <source>
        <dbReference type="EMBL" id="ASY47064.1"/>
    </source>
</evidence>
<dbReference type="Proteomes" id="UP000217141">
    <property type="component" value="Plasmid p4"/>
</dbReference>
<evidence type="ECO:0000313" key="3">
    <source>
        <dbReference type="Proteomes" id="UP000217141"/>
    </source>
</evidence>
<gene>
    <name evidence="2" type="ORF">CJD35_21580</name>
</gene>
<keyword evidence="2" id="KW-0614">Plasmid</keyword>
<proteinExistence type="predicted"/>
<geneLocation type="plasmid" evidence="2 3">
    <name>p4</name>
</geneLocation>
<keyword evidence="1" id="KW-0472">Membrane</keyword>
<accession>A0A249N0W5</accession>
<keyword evidence="1" id="KW-1133">Transmembrane helix</keyword>
<feature type="transmembrane region" description="Helical" evidence="1">
    <location>
        <begin position="40"/>
        <end position="59"/>
    </location>
</feature>
<dbReference type="KEGG" id="shyd:CJD35_21580"/>
<evidence type="ECO:0000256" key="1">
    <source>
        <dbReference type="SAM" id="Phobius"/>
    </source>
</evidence>
<organism evidence="2 3">
    <name type="scientific">Sphingobium xenophagum</name>
    <dbReference type="NCBI Taxonomy" id="121428"/>
    <lineage>
        <taxon>Bacteria</taxon>
        <taxon>Pseudomonadati</taxon>
        <taxon>Pseudomonadota</taxon>
        <taxon>Alphaproteobacteria</taxon>
        <taxon>Sphingomonadales</taxon>
        <taxon>Sphingomonadaceae</taxon>
        <taxon>Sphingobium</taxon>
    </lineage>
</organism>